<dbReference type="EMBL" id="JACHXS010000001">
    <property type="protein sequence ID" value="MBB3220096.1"/>
    <property type="molecule type" value="Genomic_DNA"/>
</dbReference>
<reference evidence="1 2" key="1">
    <citation type="submission" date="2020-08" db="EMBL/GenBank/DDBJ databases">
        <title>Genomic Encyclopedia of Type Strains, Phase III (KMG-III): the genomes of soil and plant-associated and newly described type strains.</title>
        <authorList>
            <person name="Whitman W."/>
        </authorList>
    </citation>
    <scope>NUCLEOTIDE SEQUENCE [LARGE SCALE GENOMIC DNA]</scope>
    <source>
        <strain evidence="1 2">CECT 7753</strain>
    </source>
</reference>
<protein>
    <submittedName>
        <fullName evidence="1">Uncharacterized protein</fullName>
    </submittedName>
</protein>
<accession>A0A7W5E8S3</accession>
<gene>
    <name evidence="1" type="ORF">FHS02_000883</name>
</gene>
<evidence type="ECO:0000313" key="1">
    <source>
        <dbReference type="EMBL" id="MBB3220096.1"/>
    </source>
</evidence>
<comment type="caution">
    <text evidence="1">The sequence shown here is derived from an EMBL/GenBank/DDBJ whole genome shotgun (WGS) entry which is preliminary data.</text>
</comment>
<sequence length="40" mass="4173">MSFLQSCGRKSLLARLKNAIVPALHSIGAAAPSDAAYEIT</sequence>
<organism evidence="1 2">
    <name type="scientific">Pseudoduganella umbonata</name>
    <dbReference type="NCBI Taxonomy" id="864828"/>
    <lineage>
        <taxon>Bacteria</taxon>
        <taxon>Pseudomonadati</taxon>
        <taxon>Pseudomonadota</taxon>
        <taxon>Betaproteobacteria</taxon>
        <taxon>Burkholderiales</taxon>
        <taxon>Oxalobacteraceae</taxon>
        <taxon>Telluria group</taxon>
        <taxon>Pseudoduganella</taxon>
    </lineage>
</organism>
<dbReference type="RefSeq" id="WP_259772481.1">
    <property type="nucleotide sequence ID" value="NZ_CP040017.1"/>
</dbReference>
<name>A0A7W5E8S3_9BURK</name>
<dbReference type="AlphaFoldDB" id="A0A7W5E8S3"/>
<proteinExistence type="predicted"/>
<evidence type="ECO:0000313" key="2">
    <source>
        <dbReference type="Proteomes" id="UP000584325"/>
    </source>
</evidence>
<dbReference type="Proteomes" id="UP000584325">
    <property type="component" value="Unassembled WGS sequence"/>
</dbReference>